<evidence type="ECO:0000313" key="4">
    <source>
        <dbReference type="EMBL" id="HIR50221.1"/>
    </source>
</evidence>
<dbReference type="InterPro" id="IPR001119">
    <property type="entry name" value="SLH_dom"/>
</dbReference>
<dbReference type="EMBL" id="DVHE01000020">
    <property type="protein sequence ID" value="HIR50221.1"/>
    <property type="molecule type" value="Genomic_DNA"/>
</dbReference>
<dbReference type="Proteomes" id="UP000824239">
    <property type="component" value="Unassembled WGS sequence"/>
</dbReference>
<accession>A0A9D1DGJ2</accession>
<comment type="caution">
    <text evidence="4">The sequence shown here is derived from an EMBL/GenBank/DDBJ whole genome shotgun (WGS) entry which is preliminary data.</text>
</comment>
<dbReference type="Pfam" id="PF00395">
    <property type="entry name" value="SLH"/>
    <property type="match status" value="2"/>
</dbReference>
<keyword evidence="2" id="KW-0732">Signal</keyword>
<evidence type="ECO:0000259" key="3">
    <source>
        <dbReference type="PROSITE" id="PS51272"/>
    </source>
</evidence>
<feature type="signal peptide" evidence="2">
    <location>
        <begin position="1"/>
        <end position="24"/>
    </location>
</feature>
<sequence>MRRMFITLLLLGCLLSAVIPAASAKEQAFRDLNAIENRSQVMLLVDLGMISGYSDGTFRPQATITRAETAKLISLLYTDTPQLQDAAVTFTDVTGHWAESAILFCAQQGVVAGDGNGFFRPSDPVTARELAKMLLIALGSDSNRYTGETWAEQVDADAKSQGIYTRFSADPALPVNRDNACLLIYNAMQSWAIDGYSEDGTVVYVMDALRNPVSFLEARFDVVRYTGVVTGNACADLLTGGVLESGVTKLQGHTAFQVSSDLSLVGQCVDIYVRNNQVVGTPCVSTSAVSYTFQSLKELKDLCQLTDYQVSADAAVYYNYAAAEAAVLDTLPENSTITVLDQDGDHQFEEVLAVTYETAVVEAVAPLTIRLSGSAVEAAPARSGDSFTKGQSVRAVQVAGKWYIQ</sequence>
<name>A0A9D1DGJ2_9FIRM</name>
<proteinExistence type="predicted"/>
<reference evidence="4" key="2">
    <citation type="journal article" date="2021" name="PeerJ">
        <title>Extensive microbial diversity within the chicken gut microbiome revealed by metagenomics and culture.</title>
        <authorList>
            <person name="Gilroy R."/>
            <person name="Ravi A."/>
            <person name="Getino M."/>
            <person name="Pursley I."/>
            <person name="Horton D.L."/>
            <person name="Alikhan N.F."/>
            <person name="Baker D."/>
            <person name="Gharbi K."/>
            <person name="Hall N."/>
            <person name="Watson M."/>
            <person name="Adriaenssens E.M."/>
            <person name="Foster-Nyarko E."/>
            <person name="Jarju S."/>
            <person name="Secka A."/>
            <person name="Antonio M."/>
            <person name="Oren A."/>
            <person name="Chaudhuri R.R."/>
            <person name="La Ragione R."/>
            <person name="Hildebrand F."/>
            <person name="Pallen M.J."/>
        </authorList>
    </citation>
    <scope>NUCLEOTIDE SEQUENCE</scope>
    <source>
        <strain evidence="4">ChiBcec15-4380</strain>
    </source>
</reference>
<feature type="domain" description="SLH" evidence="3">
    <location>
        <begin position="85"/>
        <end position="148"/>
    </location>
</feature>
<feature type="chain" id="PRO_5038583191" evidence="2">
    <location>
        <begin position="25"/>
        <end position="405"/>
    </location>
</feature>
<protein>
    <submittedName>
        <fullName evidence="4">S-layer homology domain-containing protein</fullName>
    </submittedName>
</protein>
<keyword evidence="1" id="KW-0677">Repeat</keyword>
<dbReference type="AlphaFoldDB" id="A0A9D1DGJ2"/>
<dbReference type="PROSITE" id="PS51272">
    <property type="entry name" value="SLH"/>
    <property type="match status" value="2"/>
</dbReference>
<dbReference type="PANTHER" id="PTHR43308">
    <property type="entry name" value="OUTER MEMBRANE PROTEIN ALPHA-RELATED"/>
    <property type="match status" value="1"/>
</dbReference>
<gene>
    <name evidence="4" type="ORF">IAA53_02875</name>
</gene>
<evidence type="ECO:0000313" key="5">
    <source>
        <dbReference type="Proteomes" id="UP000824239"/>
    </source>
</evidence>
<evidence type="ECO:0000256" key="1">
    <source>
        <dbReference type="ARBA" id="ARBA00022737"/>
    </source>
</evidence>
<evidence type="ECO:0000256" key="2">
    <source>
        <dbReference type="SAM" id="SignalP"/>
    </source>
</evidence>
<feature type="domain" description="SLH" evidence="3">
    <location>
        <begin position="24"/>
        <end position="84"/>
    </location>
</feature>
<dbReference type="PANTHER" id="PTHR43308:SF5">
    <property type="entry name" value="S-LAYER PROTEIN _ PEPTIDOGLYCAN ENDO-BETA-N-ACETYLGLUCOSAMINIDASE"/>
    <property type="match status" value="1"/>
</dbReference>
<dbReference type="InterPro" id="IPR051465">
    <property type="entry name" value="Cell_Envelope_Struct_Comp"/>
</dbReference>
<organism evidence="4 5">
    <name type="scientific">Candidatus Avoscillospira avicola</name>
    <dbReference type="NCBI Taxonomy" id="2840706"/>
    <lineage>
        <taxon>Bacteria</taxon>
        <taxon>Bacillati</taxon>
        <taxon>Bacillota</taxon>
        <taxon>Clostridia</taxon>
        <taxon>Eubacteriales</taxon>
        <taxon>Oscillospiraceae</taxon>
        <taxon>Oscillospiraceae incertae sedis</taxon>
        <taxon>Candidatus Avoscillospira</taxon>
    </lineage>
</organism>
<reference evidence="4" key="1">
    <citation type="submission" date="2020-10" db="EMBL/GenBank/DDBJ databases">
        <authorList>
            <person name="Gilroy R."/>
        </authorList>
    </citation>
    <scope>NUCLEOTIDE SEQUENCE</scope>
    <source>
        <strain evidence="4">ChiBcec15-4380</strain>
    </source>
</reference>